<feature type="transmembrane region" description="Helical" evidence="10">
    <location>
        <begin position="251"/>
        <end position="276"/>
    </location>
</feature>
<dbReference type="PANTHER" id="PTHR43045">
    <property type="entry name" value="SHIKIMATE TRANSPORTER"/>
    <property type="match status" value="1"/>
</dbReference>
<dbReference type="SUPFAM" id="SSF103473">
    <property type="entry name" value="MFS general substrate transporter"/>
    <property type="match status" value="1"/>
</dbReference>
<feature type="domain" description="PAC" evidence="12">
    <location>
        <begin position="546"/>
        <end position="597"/>
    </location>
</feature>
<evidence type="ECO:0000259" key="11">
    <source>
        <dbReference type="PROSITE" id="PS50109"/>
    </source>
</evidence>
<dbReference type="Gene3D" id="3.30.450.20">
    <property type="entry name" value="PAS domain"/>
    <property type="match status" value="1"/>
</dbReference>
<dbReference type="Gene3D" id="1.10.287.130">
    <property type="match status" value="1"/>
</dbReference>
<protein>
    <recommendedName>
        <fullName evidence="3">histidine kinase</fullName>
        <ecNumber evidence="3">2.7.13.3</ecNumber>
    </recommendedName>
</protein>
<dbReference type="Proteomes" id="UP000199205">
    <property type="component" value="Unassembled WGS sequence"/>
</dbReference>
<keyword evidence="9 10" id="KW-0472">Membrane</keyword>
<dbReference type="CDD" id="cd17369">
    <property type="entry name" value="MFS_ShiA_like"/>
    <property type="match status" value="1"/>
</dbReference>
<comment type="catalytic activity">
    <reaction evidence="1">
        <text>ATP + protein L-histidine = ADP + protein N-phospho-L-histidine.</text>
        <dbReference type="EC" id="2.7.13.3"/>
    </reaction>
</comment>
<dbReference type="InterPro" id="IPR005467">
    <property type="entry name" value="His_kinase_dom"/>
</dbReference>
<dbReference type="Pfam" id="PF07690">
    <property type="entry name" value="MFS_1"/>
    <property type="match status" value="1"/>
</dbReference>
<keyword evidence="5" id="KW-1003">Cell membrane</keyword>
<dbReference type="PROSITE" id="PS50109">
    <property type="entry name" value="HIS_KIN"/>
    <property type="match status" value="1"/>
</dbReference>
<evidence type="ECO:0000256" key="5">
    <source>
        <dbReference type="ARBA" id="ARBA00022475"/>
    </source>
</evidence>
<dbReference type="EC" id="2.7.13.3" evidence="3"/>
<evidence type="ECO:0000256" key="7">
    <source>
        <dbReference type="ARBA" id="ARBA00022692"/>
    </source>
</evidence>
<dbReference type="PROSITE" id="PS50850">
    <property type="entry name" value="MFS"/>
    <property type="match status" value="1"/>
</dbReference>
<evidence type="ECO:0000256" key="10">
    <source>
        <dbReference type="SAM" id="Phobius"/>
    </source>
</evidence>
<evidence type="ECO:0000256" key="3">
    <source>
        <dbReference type="ARBA" id="ARBA00012438"/>
    </source>
</evidence>
<feature type="transmembrane region" description="Helical" evidence="10">
    <location>
        <begin position="379"/>
        <end position="399"/>
    </location>
</feature>
<keyword evidence="4" id="KW-0813">Transport</keyword>
<reference evidence="14 15" key="1">
    <citation type="submission" date="2016-08" db="EMBL/GenBank/DDBJ databases">
        <authorList>
            <person name="Seilhamer J.J."/>
        </authorList>
    </citation>
    <scope>NUCLEOTIDE SEQUENCE [LARGE SCALE GENOMIC DNA]</scope>
    <source>
        <strain evidence="14 15">P1-7</strain>
    </source>
</reference>
<feature type="transmembrane region" description="Helical" evidence="10">
    <location>
        <begin position="66"/>
        <end position="87"/>
    </location>
</feature>
<dbReference type="PRINTS" id="PR00344">
    <property type="entry name" value="BCTRLSENSOR"/>
</dbReference>
<dbReference type="PROSITE" id="PS50113">
    <property type="entry name" value="PAC"/>
    <property type="match status" value="1"/>
</dbReference>
<dbReference type="InterPro" id="IPR000700">
    <property type="entry name" value="PAS-assoc_C"/>
</dbReference>
<evidence type="ECO:0000256" key="8">
    <source>
        <dbReference type="ARBA" id="ARBA00022989"/>
    </source>
</evidence>
<comment type="subcellular location">
    <subcellularLocation>
        <location evidence="2">Cell membrane</location>
        <topology evidence="2">Multi-pass membrane protein</topology>
    </subcellularLocation>
</comment>
<dbReference type="GO" id="GO:0005886">
    <property type="term" value="C:plasma membrane"/>
    <property type="evidence" value="ECO:0007669"/>
    <property type="project" value="UniProtKB-SubCell"/>
</dbReference>
<dbReference type="InterPro" id="IPR004358">
    <property type="entry name" value="Sig_transdc_His_kin-like_C"/>
</dbReference>
<dbReference type="SMART" id="SM00387">
    <property type="entry name" value="HATPase_c"/>
    <property type="match status" value="1"/>
</dbReference>
<dbReference type="SUPFAM" id="SSF55874">
    <property type="entry name" value="ATPase domain of HSP90 chaperone/DNA topoisomerase II/histidine kinase"/>
    <property type="match status" value="1"/>
</dbReference>
<feature type="transmembrane region" description="Helical" evidence="10">
    <location>
        <begin position="99"/>
        <end position="126"/>
    </location>
</feature>
<gene>
    <name evidence="14" type="ORF">GA0061101_11020</name>
</gene>
<dbReference type="SMART" id="SM00388">
    <property type="entry name" value="HisKA"/>
    <property type="match status" value="1"/>
</dbReference>
<feature type="transmembrane region" description="Helical" evidence="10">
    <location>
        <begin position="165"/>
        <end position="190"/>
    </location>
</feature>
<dbReference type="InterPro" id="IPR036259">
    <property type="entry name" value="MFS_trans_sf"/>
</dbReference>
<sequence length="857" mass="91502">MIDSAILTPARSFHPSIDRPMTVRILLSSLIGTSVEFYDFYIYATAASLIFGPLFFPASVSSLELIGAYASFGIAFIARPLGGAVFGHFGDRVGRKTTLMASLLMMGISTAAIGMLPTYAVVGWLAPLLLCVLRFGQGLALGGEWTGAVLLSLENAPPGWKARFAMFAPLGAPIGFVLANGLFLCLTLALSPEQFVDWGWRVPFLASAPLVGMGLWVRFNLVETPEFQEAMAEAQPANVPLVEVLRDHMGAVVAGVFGVVACFSLYYTVTAFALGYGTSTLGYSRPTFLMVELGAIGFMAVAIVLACWLSDRMEPERVLIYGCFGTIVSGIALSPMLGSGSLFVIFLFLAFSLFSMGFVNGPLGAWLPGLFPARVRYTGTSIAFNIGGIIGGAFSPVAAQALAGYSGLVAVGFYLAITGGMSWVAFDASARRRTLGALAQSEKRYRSIFEQSHVSLCEVDLAELYQRIEKMRNDRFDISALLASDPGFGNECSQLVRFVDVNEATVPLLGCASRNDVLGSIDRFLPPRNDLAVSITTAMSNQVHNLEIETKLLRLDGREVIVLFYIAFPDDAAAYDRVACAMIDVTQREQAKEALLVAQGELARASRVATVGAISASIAHEVNQPIGAVVMFAQACVRWLQTSPPDLAAATKAAERAVEHSVRASQIIQRTRERLKGGGKRPEILDLGELVMDVVGLLERETTNSGTTVRIDFARSGAVVADKVELQQVIANLITNGLHAMKDVPDASREITLQIHGDDSELLKVSVRDHGTGIDEANISKLFTPFFTTKGDGMGMGLAICKTIVEAHGGSLSARNHGEGGAIFEIVLPIATSADPAPASEIVHVPAQSSAKDTNIS</sequence>
<evidence type="ECO:0000313" key="14">
    <source>
        <dbReference type="EMBL" id="SCB37484.1"/>
    </source>
</evidence>
<evidence type="ECO:0000256" key="9">
    <source>
        <dbReference type="ARBA" id="ARBA00023136"/>
    </source>
</evidence>
<feature type="transmembrane region" description="Helical" evidence="10">
    <location>
        <begin position="318"/>
        <end position="337"/>
    </location>
</feature>
<feature type="domain" description="Histidine kinase" evidence="11">
    <location>
        <begin position="617"/>
        <end position="832"/>
    </location>
</feature>
<dbReference type="GO" id="GO:0022857">
    <property type="term" value="F:transmembrane transporter activity"/>
    <property type="evidence" value="ECO:0007669"/>
    <property type="project" value="InterPro"/>
</dbReference>
<organism evidence="14 15">
    <name type="scientific">Rhizobium lusitanum</name>
    <dbReference type="NCBI Taxonomy" id="293958"/>
    <lineage>
        <taxon>Bacteria</taxon>
        <taxon>Pseudomonadati</taxon>
        <taxon>Pseudomonadota</taxon>
        <taxon>Alphaproteobacteria</taxon>
        <taxon>Hyphomicrobiales</taxon>
        <taxon>Rhizobiaceae</taxon>
        <taxon>Rhizobium/Agrobacterium group</taxon>
        <taxon>Rhizobium</taxon>
    </lineage>
</organism>
<accession>A0A1C3WCN8</accession>
<dbReference type="InterPro" id="IPR036890">
    <property type="entry name" value="HATPase_C_sf"/>
</dbReference>
<dbReference type="InterPro" id="IPR020846">
    <property type="entry name" value="MFS_dom"/>
</dbReference>
<keyword evidence="7 10" id="KW-0812">Transmembrane</keyword>
<dbReference type="InterPro" id="IPR035965">
    <property type="entry name" value="PAS-like_dom_sf"/>
</dbReference>
<dbReference type="Gene3D" id="1.20.1250.20">
    <property type="entry name" value="MFS general substrate transporter like domains"/>
    <property type="match status" value="2"/>
</dbReference>
<evidence type="ECO:0000259" key="12">
    <source>
        <dbReference type="PROSITE" id="PS50113"/>
    </source>
</evidence>
<evidence type="ECO:0000256" key="4">
    <source>
        <dbReference type="ARBA" id="ARBA00022448"/>
    </source>
</evidence>
<dbReference type="AlphaFoldDB" id="A0A1C3WCN8"/>
<dbReference type="GO" id="GO:0000155">
    <property type="term" value="F:phosphorelay sensor kinase activity"/>
    <property type="evidence" value="ECO:0007669"/>
    <property type="project" value="InterPro"/>
</dbReference>
<evidence type="ECO:0000259" key="13">
    <source>
        <dbReference type="PROSITE" id="PS50850"/>
    </source>
</evidence>
<dbReference type="PANTHER" id="PTHR43045:SF2">
    <property type="entry name" value="INNER MEMBRANE METABOLITE TRANSPORT PROTEIN YHJE"/>
    <property type="match status" value="1"/>
</dbReference>
<dbReference type="SUPFAM" id="SSF55785">
    <property type="entry name" value="PYP-like sensor domain (PAS domain)"/>
    <property type="match status" value="1"/>
</dbReference>
<dbReference type="InterPro" id="IPR011701">
    <property type="entry name" value="MFS"/>
</dbReference>
<dbReference type="RefSeq" id="WP_245297515.1">
    <property type="nucleotide sequence ID" value="NZ_FMAF01000010.1"/>
</dbReference>
<feature type="transmembrane region" description="Helical" evidence="10">
    <location>
        <begin position="40"/>
        <end position="60"/>
    </location>
</feature>
<dbReference type="EMBL" id="FMAF01000010">
    <property type="protein sequence ID" value="SCB37484.1"/>
    <property type="molecule type" value="Genomic_DNA"/>
</dbReference>
<feature type="domain" description="Major facilitator superfamily (MFS) profile" evidence="13">
    <location>
        <begin position="25"/>
        <end position="430"/>
    </location>
</feature>
<dbReference type="InterPro" id="IPR003661">
    <property type="entry name" value="HisK_dim/P_dom"/>
</dbReference>
<keyword evidence="8 10" id="KW-1133">Transmembrane helix</keyword>
<feature type="transmembrane region" description="Helical" evidence="10">
    <location>
        <begin position="343"/>
        <end position="367"/>
    </location>
</feature>
<dbReference type="Pfam" id="PF02518">
    <property type="entry name" value="HATPase_c"/>
    <property type="match status" value="1"/>
</dbReference>
<feature type="transmembrane region" description="Helical" evidence="10">
    <location>
        <begin position="288"/>
        <end position="309"/>
    </location>
</feature>
<evidence type="ECO:0000256" key="2">
    <source>
        <dbReference type="ARBA" id="ARBA00004651"/>
    </source>
</evidence>
<evidence type="ECO:0000256" key="6">
    <source>
        <dbReference type="ARBA" id="ARBA00022553"/>
    </source>
</evidence>
<proteinExistence type="predicted"/>
<dbReference type="InterPro" id="IPR003594">
    <property type="entry name" value="HATPase_dom"/>
</dbReference>
<evidence type="ECO:0000313" key="15">
    <source>
        <dbReference type="Proteomes" id="UP000199205"/>
    </source>
</evidence>
<keyword evidence="6" id="KW-0597">Phosphoprotein</keyword>
<feature type="transmembrane region" description="Helical" evidence="10">
    <location>
        <begin position="405"/>
        <end position="426"/>
    </location>
</feature>
<evidence type="ECO:0000256" key="1">
    <source>
        <dbReference type="ARBA" id="ARBA00000085"/>
    </source>
</evidence>
<dbReference type="Gene3D" id="3.30.565.10">
    <property type="entry name" value="Histidine kinase-like ATPase, C-terminal domain"/>
    <property type="match status" value="1"/>
</dbReference>
<name>A0A1C3WCN8_9HYPH</name>
<feature type="transmembrane region" description="Helical" evidence="10">
    <location>
        <begin position="202"/>
        <end position="221"/>
    </location>
</feature>